<accession>A0A8J3FDP3</accession>
<keyword evidence="2" id="KW-1185">Reference proteome</keyword>
<reference evidence="1" key="1">
    <citation type="journal article" date="2014" name="Int. J. Syst. Evol. Microbiol.">
        <title>Complete genome sequence of Corynebacterium casei LMG S-19264T (=DSM 44701T), isolated from a smear-ripened cheese.</title>
        <authorList>
            <consortium name="US DOE Joint Genome Institute (JGI-PGF)"/>
            <person name="Walter F."/>
            <person name="Albersmeier A."/>
            <person name="Kalinowski J."/>
            <person name="Ruckert C."/>
        </authorList>
    </citation>
    <scope>NUCLEOTIDE SEQUENCE</scope>
    <source>
        <strain evidence="1">JCM 12862</strain>
    </source>
</reference>
<sequence length="342" mass="40431">MATQKLGFKIAVKNAYKLCDFKPAYGIIFSEYIKFYDFWGITDIDIVFGRMSEFMTEELLGKYDVISVRNDYPTGSFMLFKNNILINNLFKKSKDYKKVFQSDTHYCFDECNFKHNFLQGGVDIFDIDCDIESMHHVIKKEEAMNGLKAHFDLLIIEGLPGQLKFEKGLLTFKNEFEVLLHHLILYKANRYARKKEWKHVPNIFYIDKYLIRKSKSNSIKGFLVYGIYNKIIPYLNKLIFKWEYTISNILFIKRKEFRNNSYKLNGLDIKIANNEAKENLIYFNGVKANNQLIKSILNKNSFFVQSFPSVKYHLNEDKGELIELRINGLTQTFKEENFNQFS</sequence>
<dbReference type="EMBL" id="BMNR01000001">
    <property type="protein sequence ID" value="GGK10933.1"/>
    <property type="molecule type" value="Genomic_DNA"/>
</dbReference>
<dbReference type="Pfam" id="PF20330">
    <property type="entry name" value="DUF6625"/>
    <property type="match status" value="1"/>
</dbReference>
<proteinExistence type="predicted"/>
<evidence type="ECO:0000313" key="2">
    <source>
        <dbReference type="Proteomes" id="UP000612329"/>
    </source>
</evidence>
<reference evidence="1" key="2">
    <citation type="submission" date="2020-09" db="EMBL/GenBank/DDBJ databases">
        <authorList>
            <person name="Sun Q."/>
            <person name="Ohkuma M."/>
        </authorList>
    </citation>
    <scope>NUCLEOTIDE SEQUENCE</scope>
    <source>
        <strain evidence="1">JCM 12862</strain>
    </source>
</reference>
<dbReference type="InterPro" id="IPR046733">
    <property type="entry name" value="DUF6625"/>
</dbReference>
<dbReference type="Proteomes" id="UP000612329">
    <property type="component" value="Unassembled WGS sequence"/>
</dbReference>
<evidence type="ECO:0000313" key="1">
    <source>
        <dbReference type="EMBL" id="GGK10933.1"/>
    </source>
</evidence>
<organism evidence="1 2">
    <name type="scientific">Yeosuana aromativorans</name>
    <dbReference type="NCBI Taxonomy" id="288019"/>
    <lineage>
        <taxon>Bacteria</taxon>
        <taxon>Pseudomonadati</taxon>
        <taxon>Bacteroidota</taxon>
        <taxon>Flavobacteriia</taxon>
        <taxon>Flavobacteriales</taxon>
        <taxon>Flavobacteriaceae</taxon>
        <taxon>Yeosuana</taxon>
    </lineage>
</organism>
<name>A0A8J3FDP3_9FLAO</name>
<dbReference type="AlphaFoldDB" id="A0A8J3FDP3"/>
<gene>
    <name evidence="1" type="ORF">GCM10007962_01280</name>
</gene>
<comment type="caution">
    <text evidence="1">The sequence shown here is derived from an EMBL/GenBank/DDBJ whole genome shotgun (WGS) entry which is preliminary data.</text>
</comment>
<protein>
    <submittedName>
        <fullName evidence="1">Uncharacterized protein</fullName>
    </submittedName>
</protein>